<evidence type="ECO:0000313" key="2">
    <source>
        <dbReference type="EMBL" id="KAJ5475411.1"/>
    </source>
</evidence>
<feature type="coiled-coil region" evidence="1">
    <location>
        <begin position="126"/>
        <end position="167"/>
    </location>
</feature>
<gene>
    <name evidence="2" type="ORF">N7539_007698</name>
</gene>
<protein>
    <submittedName>
        <fullName evidence="2">Uncharacterized protein</fullName>
    </submittedName>
</protein>
<evidence type="ECO:0000313" key="3">
    <source>
        <dbReference type="Proteomes" id="UP001148312"/>
    </source>
</evidence>
<reference evidence="2" key="1">
    <citation type="submission" date="2022-12" db="EMBL/GenBank/DDBJ databases">
        <authorList>
            <person name="Petersen C."/>
        </authorList>
    </citation>
    <scope>NUCLEOTIDE SEQUENCE</scope>
    <source>
        <strain evidence="2">IBT 30728</strain>
    </source>
</reference>
<evidence type="ECO:0000256" key="1">
    <source>
        <dbReference type="SAM" id="Coils"/>
    </source>
</evidence>
<dbReference type="Proteomes" id="UP001148312">
    <property type="component" value="Unassembled WGS sequence"/>
</dbReference>
<proteinExistence type="predicted"/>
<reference evidence="2" key="2">
    <citation type="journal article" date="2023" name="IMA Fungus">
        <title>Comparative genomic study of the Penicillium genus elucidates a diverse pangenome and 15 lateral gene transfer events.</title>
        <authorList>
            <person name="Petersen C."/>
            <person name="Sorensen T."/>
            <person name="Nielsen M.R."/>
            <person name="Sondergaard T.E."/>
            <person name="Sorensen J.L."/>
            <person name="Fitzpatrick D.A."/>
            <person name="Frisvad J.C."/>
            <person name="Nielsen K.L."/>
        </authorList>
    </citation>
    <scope>NUCLEOTIDE SEQUENCE</scope>
    <source>
        <strain evidence="2">IBT 30728</strain>
    </source>
</reference>
<dbReference type="RefSeq" id="XP_056787164.1">
    <property type="nucleotide sequence ID" value="XM_056937299.1"/>
</dbReference>
<dbReference type="EMBL" id="JAPWDQ010000011">
    <property type="protein sequence ID" value="KAJ5475411.1"/>
    <property type="molecule type" value="Genomic_DNA"/>
</dbReference>
<dbReference type="GeneID" id="81627548"/>
<keyword evidence="3" id="KW-1185">Reference proteome</keyword>
<organism evidence="2 3">
    <name type="scientific">Penicillium diatomitis</name>
    <dbReference type="NCBI Taxonomy" id="2819901"/>
    <lineage>
        <taxon>Eukaryota</taxon>
        <taxon>Fungi</taxon>
        <taxon>Dikarya</taxon>
        <taxon>Ascomycota</taxon>
        <taxon>Pezizomycotina</taxon>
        <taxon>Eurotiomycetes</taxon>
        <taxon>Eurotiomycetidae</taxon>
        <taxon>Eurotiales</taxon>
        <taxon>Aspergillaceae</taxon>
        <taxon>Penicillium</taxon>
    </lineage>
</organism>
<dbReference type="AlphaFoldDB" id="A0A9W9WU76"/>
<accession>A0A9W9WU76</accession>
<sequence>MEISLIKQSIPIVEKLLRQEEESKRYQTTLETRIYDDSLAYQRLQAYCSKIERAMAGIQYQKSQVDFSLAHTAETCRTLAYDLSTERTKTRNLASQLQQLYPAIDAWVNDSLLKLPTTESAHSVDVEHLVAQNQQQKNLIQKLQNEAKAREDAIDQLKETLKHTEEELYVANCLQQLGSSDVEPMEEIDSPFSAQSSVDIVT</sequence>
<keyword evidence="1" id="KW-0175">Coiled coil</keyword>
<comment type="caution">
    <text evidence="2">The sequence shown here is derived from an EMBL/GenBank/DDBJ whole genome shotgun (WGS) entry which is preliminary data.</text>
</comment>
<name>A0A9W9WU76_9EURO</name>